<evidence type="ECO:0000259" key="7">
    <source>
        <dbReference type="Pfam" id="PF13244"/>
    </source>
</evidence>
<evidence type="ECO:0000313" key="8">
    <source>
        <dbReference type="EMBL" id="TVZ00736.1"/>
    </source>
</evidence>
<feature type="transmembrane region" description="Helical" evidence="6">
    <location>
        <begin position="53"/>
        <end position="73"/>
    </location>
</feature>
<evidence type="ECO:0000256" key="5">
    <source>
        <dbReference type="ARBA" id="ARBA00023136"/>
    </source>
</evidence>
<evidence type="ECO:0000256" key="6">
    <source>
        <dbReference type="SAM" id="Phobius"/>
    </source>
</evidence>
<dbReference type="EMBL" id="RPFW01000008">
    <property type="protein sequence ID" value="TVZ00736.1"/>
    <property type="molecule type" value="Genomic_DNA"/>
</dbReference>
<keyword evidence="5 6" id="KW-0472">Membrane</keyword>
<dbReference type="GO" id="GO:0005886">
    <property type="term" value="C:plasma membrane"/>
    <property type="evidence" value="ECO:0007669"/>
    <property type="project" value="UniProtKB-SubCell"/>
</dbReference>
<name>A0A6P2BRA7_9ACTN</name>
<dbReference type="Gene3D" id="1.20.120.1200">
    <property type="entry name" value="NADH-ubiquinone/plastoquinone oxidoreductase chain 6, subunit NuoJ"/>
    <property type="match status" value="1"/>
</dbReference>
<evidence type="ECO:0000313" key="9">
    <source>
        <dbReference type="Proteomes" id="UP000460272"/>
    </source>
</evidence>
<dbReference type="AlphaFoldDB" id="A0A6P2BRA7"/>
<keyword evidence="9" id="KW-1185">Reference proteome</keyword>
<dbReference type="RefSeq" id="WP_145860433.1">
    <property type="nucleotide sequence ID" value="NZ_RPFW01000008.1"/>
</dbReference>
<dbReference type="Proteomes" id="UP000460272">
    <property type="component" value="Unassembled WGS sequence"/>
</dbReference>
<comment type="subcellular location">
    <subcellularLocation>
        <location evidence="1">Cell membrane</location>
        <topology evidence="1">Multi-pass membrane protein</topology>
    </subcellularLocation>
</comment>
<evidence type="ECO:0000256" key="4">
    <source>
        <dbReference type="ARBA" id="ARBA00022989"/>
    </source>
</evidence>
<sequence>MNEVVIAVALVWVAVSGTAVVLTRDPLRQAFVAGFFGLALAFLYLSLQAGDVALSQIVVGAIAVPLIVLLSLAKVRKDQE</sequence>
<keyword evidence="3 6" id="KW-0812">Transmembrane</keyword>
<evidence type="ECO:0000256" key="2">
    <source>
        <dbReference type="ARBA" id="ARBA00022475"/>
    </source>
</evidence>
<dbReference type="Pfam" id="PF13244">
    <property type="entry name" value="MbhD"/>
    <property type="match status" value="1"/>
</dbReference>
<dbReference type="InterPro" id="IPR042106">
    <property type="entry name" value="Nuo/plastoQ_OxRdtase_6_NuoJ"/>
</dbReference>
<comment type="caution">
    <text evidence="8">The sequence shown here is derived from an EMBL/GenBank/DDBJ whole genome shotgun (WGS) entry which is preliminary data.</text>
</comment>
<dbReference type="InterPro" id="IPR025383">
    <property type="entry name" value="MrpA_C/MbhD"/>
</dbReference>
<keyword evidence="4 6" id="KW-1133">Transmembrane helix</keyword>
<evidence type="ECO:0000256" key="3">
    <source>
        <dbReference type="ARBA" id="ARBA00022692"/>
    </source>
</evidence>
<feature type="domain" description="MrpA C-terminal/MbhD" evidence="7">
    <location>
        <begin position="12"/>
        <end position="76"/>
    </location>
</feature>
<accession>A0A6P2BRA7</accession>
<gene>
    <name evidence="8" type="ORF">EAS64_35875</name>
</gene>
<organism evidence="8 9">
    <name type="scientific">Trebonia kvetii</name>
    <dbReference type="NCBI Taxonomy" id="2480626"/>
    <lineage>
        <taxon>Bacteria</taxon>
        <taxon>Bacillati</taxon>
        <taxon>Actinomycetota</taxon>
        <taxon>Actinomycetes</taxon>
        <taxon>Streptosporangiales</taxon>
        <taxon>Treboniaceae</taxon>
        <taxon>Trebonia</taxon>
    </lineage>
</organism>
<feature type="transmembrane region" description="Helical" evidence="6">
    <location>
        <begin position="30"/>
        <end position="47"/>
    </location>
</feature>
<evidence type="ECO:0000256" key="1">
    <source>
        <dbReference type="ARBA" id="ARBA00004651"/>
    </source>
</evidence>
<protein>
    <submittedName>
        <fullName evidence="8">DUF4040 domain-containing protein</fullName>
    </submittedName>
</protein>
<feature type="transmembrane region" description="Helical" evidence="6">
    <location>
        <begin position="6"/>
        <end position="23"/>
    </location>
</feature>
<reference evidence="8 9" key="1">
    <citation type="submission" date="2018-11" db="EMBL/GenBank/DDBJ databases">
        <title>Trebonia kvetii gen.nov., sp.nov., a novel acidophilic actinobacterium, and proposal of the new actinobacterial family Treboniaceae fam. nov.</title>
        <authorList>
            <person name="Rapoport D."/>
            <person name="Sagova-Mareckova M."/>
            <person name="Sedlacek I."/>
            <person name="Provaznik J."/>
            <person name="Kralova S."/>
            <person name="Pavlinic D."/>
            <person name="Benes V."/>
            <person name="Kopecky J."/>
        </authorList>
    </citation>
    <scope>NUCLEOTIDE SEQUENCE [LARGE SCALE GENOMIC DNA]</scope>
    <source>
        <strain evidence="8 9">15Tr583</strain>
    </source>
</reference>
<proteinExistence type="predicted"/>
<dbReference type="OrthoDB" id="4337946at2"/>
<keyword evidence="2" id="KW-1003">Cell membrane</keyword>